<protein>
    <recommendedName>
        <fullName evidence="3">Probable multidrug resistance protein NorM</fullName>
    </recommendedName>
    <alternativeName>
        <fullName evidence="11">Multidrug-efflux transporter</fullName>
    </alternativeName>
</protein>
<dbReference type="Proteomes" id="UP000422764">
    <property type="component" value="Chromosome"/>
</dbReference>
<evidence type="ECO:0000256" key="7">
    <source>
        <dbReference type="ARBA" id="ARBA00022692"/>
    </source>
</evidence>
<feature type="transmembrane region" description="Helical" evidence="12">
    <location>
        <begin position="418"/>
        <end position="438"/>
    </location>
</feature>
<dbReference type="InterPro" id="IPR002528">
    <property type="entry name" value="MATE_fam"/>
</dbReference>
<evidence type="ECO:0000256" key="2">
    <source>
        <dbReference type="ARBA" id="ARBA00004651"/>
    </source>
</evidence>
<evidence type="ECO:0000313" key="14">
    <source>
        <dbReference type="Proteomes" id="UP000422764"/>
    </source>
</evidence>
<feature type="transmembrane region" description="Helical" evidence="12">
    <location>
        <begin position="355"/>
        <end position="378"/>
    </location>
</feature>
<dbReference type="EMBL" id="CP046522">
    <property type="protein sequence ID" value="QGU93886.1"/>
    <property type="molecule type" value="Genomic_DNA"/>
</dbReference>
<evidence type="ECO:0000256" key="6">
    <source>
        <dbReference type="ARBA" id="ARBA00022475"/>
    </source>
</evidence>
<evidence type="ECO:0000256" key="8">
    <source>
        <dbReference type="ARBA" id="ARBA00022989"/>
    </source>
</evidence>
<dbReference type="PIRSF" id="PIRSF006603">
    <property type="entry name" value="DinF"/>
    <property type="match status" value="1"/>
</dbReference>
<organism evidence="13 14">
    <name type="scientific">Clostridium bovifaecis</name>
    <dbReference type="NCBI Taxonomy" id="2184719"/>
    <lineage>
        <taxon>Bacteria</taxon>
        <taxon>Bacillati</taxon>
        <taxon>Bacillota</taxon>
        <taxon>Clostridia</taxon>
        <taxon>Eubacteriales</taxon>
        <taxon>Clostridiaceae</taxon>
        <taxon>Clostridium</taxon>
    </lineage>
</organism>
<keyword evidence="14" id="KW-1185">Reference proteome</keyword>
<feature type="transmembrane region" description="Helical" evidence="12">
    <location>
        <begin position="195"/>
        <end position="215"/>
    </location>
</feature>
<feature type="transmembrane region" description="Helical" evidence="12">
    <location>
        <begin position="161"/>
        <end position="183"/>
    </location>
</feature>
<dbReference type="CDD" id="cd13137">
    <property type="entry name" value="MATE_NorM_like"/>
    <property type="match status" value="1"/>
</dbReference>
<feature type="transmembrane region" description="Helical" evidence="12">
    <location>
        <begin position="88"/>
        <end position="111"/>
    </location>
</feature>
<accession>A0A6I6ESZ3</accession>
<evidence type="ECO:0000256" key="10">
    <source>
        <dbReference type="ARBA" id="ARBA00023136"/>
    </source>
</evidence>
<dbReference type="AlphaFoldDB" id="A0A6I6ESZ3"/>
<evidence type="ECO:0000256" key="1">
    <source>
        <dbReference type="ARBA" id="ARBA00003408"/>
    </source>
</evidence>
<dbReference type="PANTHER" id="PTHR43298:SF4">
    <property type="entry name" value="DRUG_SODIUM ANTIPORTER"/>
    <property type="match status" value="1"/>
</dbReference>
<keyword evidence="6" id="KW-1003">Cell membrane</keyword>
<dbReference type="InterPro" id="IPR050222">
    <property type="entry name" value="MATE_MdtK"/>
</dbReference>
<keyword evidence="10 12" id="KW-0472">Membrane</keyword>
<comment type="subcellular location">
    <subcellularLocation>
        <location evidence="2">Cell membrane</location>
        <topology evidence="2">Multi-pass membrane protein</topology>
    </subcellularLocation>
</comment>
<evidence type="ECO:0000256" key="12">
    <source>
        <dbReference type="SAM" id="Phobius"/>
    </source>
</evidence>
<dbReference type="GO" id="GO:0015297">
    <property type="term" value="F:antiporter activity"/>
    <property type="evidence" value="ECO:0007669"/>
    <property type="project" value="UniProtKB-KW"/>
</dbReference>
<dbReference type="GO" id="GO:0006811">
    <property type="term" value="P:monoatomic ion transport"/>
    <property type="evidence" value="ECO:0007669"/>
    <property type="project" value="UniProtKB-KW"/>
</dbReference>
<dbReference type="GO" id="GO:0042910">
    <property type="term" value="F:xenobiotic transmembrane transporter activity"/>
    <property type="evidence" value="ECO:0007669"/>
    <property type="project" value="InterPro"/>
</dbReference>
<keyword evidence="4" id="KW-0813">Transport</keyword>
<evidence type="ECO:0000256" key="9">
    <source>
        <dbReference type="ARBA" id="ARBA00023065"/>
    </source>
</evidence>
<feature type="transmembrane region" description="Helical" evidence="12">
    <location>
        <begin position="12"/>
        <end position="30"/>
    </location>
</feature>
<keyword evidence="5" id="KW-0050">Antiport</keyword>
<proteinExistence type="predicted"/>
<dbReference type="NCBIfam" id="TIGR00797">
    <property type="entry name" value="matE"/>
    <property type="match status" value="1"/>
</dbReference>
<name>A0A6I6ESZ3_9CLOT</name>
<keyword evidence="8 12" id="KW-1133">Transmembrane helix</keyword>
<evidence type="ECO:0000313" key="13">
    <source>
        <dbReference type="EMBL" id="QGU93886.1"/>
    </source>
</evidence>
<feature type="transmembrane region" description="Helical" evidence="12">
    <location>
        <begin position="314"/>
        <end position="335"/>
    </location>
</feature>
<evidence type="ECO:0000256" key="4">
    <source>
        <dbReference type="ARBA" id="ARBA00022448"/>
    </source>
</evidence>
<keyword evidence="7 12" id="KW-0812">Transmembrane</keyword>
<comment type="function">
    <text evidence="1">Multidrug efflux pump.</text>
</comment>
<feature type="transmembrane region" description="Helical" evidence="12">
    <location>
        <begin position="131"/>
        <end position="149"/>
    </location>
</feature>
<evidence type="ECO:0000256" key="11">
    <source>
        <dbReference type="ARBA" id="ARBA00031636"/>
    </source>
</evidence>
<keyword evidence="9" id="KW-0406">Ion transport</keyword>
<feature type="transmembrane region" description="Helical" evidence="12">
    <location>
        <begin position="53"/>
        <end position="76"/>
    </location>
</feature>
<dbReference type="Pfam" id="PF01554">
    <property type="entry name" value="MatE"/>
    <property type="match status" value="2"/>
</dbReference>
<reference evidence="13 14" key="1">
    <citation type="submission" date="2019-12" db="EMBL/GenBank/DDBJ databases">
        <title>Genome sequenceing of Clostridium bovifaecis.</title>
        <authorList>
            <person name="Yao Y."/>
        </authorList>
    </citation>
    <scope>NUCLEOTIDE SEQUENCE [LARGE SCALE GENOMIC DNA]</scope>
    <source>
        <strain evidence="13 14">BXX</strain>
    </source>
</reference>
<dbReference type="GO" id="GO:0005886">
    <property type="term" value="C:plasma membrane"/>
    <property type="evidence" value="ECO:0007669"/>
    <property type="project" value="UniProtKB-SubCell"/>
</dbReference>
<sequence length="455" mass="50357">MFNRKTITDVLALALPAVGEMILYMAIWVFDTMMVGKYGGQTAVSAVGLSSEILYTLINIFISVGVSVGIASLVARRFGSKKYDSAEEYASIGFFIGFIISLIICILTFIFTEEVLSLGGADDKVISLGYIYVRIICFGLFFNMLTSMINGILRGSGNTKIPLLISLIVNVINIGLDWILIFGKYGFPELGVKGAAIATSIAQMVGFLFATIYMLNKSRIKIRIKYIKTLNLYKLKKLLILASPSSMQEAAYDISRLLSTFMVMRLGQTAFASNQITTTIESISFMPGWGFSIAATTLVGHKIGEKNFKKAKEYAYACALLGTLFMSLCAIIFSIAPTMLISLFIKETEKEVIRLGSLCLMISATEQIPMGLSLILGGALKGAGDTKTPFIISFLSSWFVRLPLMFYFIYMLKVSVIYVWWITSIQWLIDGLIMFVLFKDKFNKINTDLPDASKQ</sequence>
<feature type="transmembrane region" description="Helical" evidence="12">
    <location>
        <begin position="390"/>
        <end position="412"/>
    </location>
</feature>
<dbReference type="PANTHER" id="PTHR43298">
    <property type="entry name" value="MULTIDRUG RESISTANCE PROTEIN NORM-RELATED"/>
    <property type="match status" value="1"/>
</dbReference>
<evidence type="ECO:0000256" key="5">
    <source>
        <dbReference type="ARBA" id="ARBA00022449"/>
    </source>
</evidence>
<gene>
    <name evidence="13" type="ORF">GOM49_00965</name>
</gene>
<evidence type="ECO:0000256" key="3">
    <source>
        <dbReference type="ARBA" id="ARBA00020268"/>
    </source>
</evidence>
<dbReference type="InterPro" id="IPR048279">
    <property type="entry name" value="MdtK-like"/>
</dbReference>